<protein>
    <recommendedName>
        <fullName evidence="14">Leucine-rich repeat-containing N-terminal plant-type domain-containing protein</fullName>
    </recommendedName>
</protein>
<evidence type="ECO:0000259" key="14">
    <source>
        <dbReference type="Pfam" id="PF08263"/>
    </source>
</evidence>
<dbReference type="EMBL" id="JAPFFI010000010">
    <property type="protein sequence ID" value="KAJ6375182.1"/>
    <property type="molecule type" value="Genomic_DNA"/>
</dbReference>
<evidence type="ECO:0000256" key="12">
    <source>
        <dbReference type="SAM" id="MobiDB-lite"/>
    </source>
</evidence>
<organism evidence="15 16">
    <name type="scientific">Salix suchowensis</name>
    <dbReference type="NCBI Taxonomy" id="1278906"/>
    <lineage>
        <taxon>Eukaryota</taxon>
        <taxon>Viridiplantae</taxon>
        <taxon>Streptophyta</taxon>
        <taxon>Embryophyta</taxon>
        <taxon>Tracheophyta</taxon>
        <taxon>Spermatophyta</taxon>
        <taxon>Magnoliopsida</taxon>
        <taxon>eudicotyledons</taxon>
        <taxon>Gunneridae</taxon>
        <taxon>Pentapetalae</taxon>
        <taxon>rosids</taxon>
        <taxon>fabids</taxon>
        <taxon>Malpighiales</taxon>
        <taxon>Salicaceae</taxon>
        <taxon>Saliceae</taxon>
        <taxon>Salix</taxon>
    </lineage>
</organism>
<dbReference type="PROSITE" id="PS51257">
    <property type="entry name" value="PROKAR_LIPOPROTEIN"/>
    <property type="match status" value="1"/>
</dbReference>
<comment type="similarity">
    <text evidence="2 11">Belongs to the glycosyl hydrolase 28 family.</text>
</comment>
<feature type="chain" id="PRO_5045081573" description="Leucine-rich repeat-containing N-terminal plant-type domain-containing protein" evidence="13">
    <location>
        <begin position="27"/>
        <end position="397"/>
    </location>
</feature>
<dbReference type="InterPro" id="IPR050647">
    <property type="entry name" value="Plant_LRR-RLKs"/>
</dbReference>
<dbReference type="Gene3D" id="2.160.20.10">
    <property type="entry name" value="Single-stranded right-handed beta-helix, Pectin lyase-like"/>
    <property type="match status" value="1"/>
</dbReference>
<dbReference type="PANTHER" id="PTHR48056">
    <property type="entry name" value="LRR RECEPTOR-LIKE SERINE/THREONINE-PROTEIN KINASE-RELATED"/>
    <property type="match status" value="1"/>
</dbReference>
<dbReference type="InterPro" id="IPR012334">
    <property type="entry name" value="Pectin_lyas_fold"/>
</dbReference>
<keyword evidence="5" id="KW-0677">Repeat</keyword>
<keyword evidence="16" id="KW-1185">Reference proteome</keyword>
<evidence type="ECO:0000313" key="15">
    <source>
        <dbReference type="EMBL" id="KAJ6375182.1"/>
    </source>
</evidence>
<reference evidence="15" key="2">
    <citation type="journal article" date="2023" name="Int. J. Mol. Sci.">
        <title>De Novo Assembly and Annotation of 11 Diverse Shrub Willow (Salix) Genomes Reveals Novel Gene Organization in Sex-Linked Regions.</title>
        <authorList>
            <person name="Hyden B."/>
            <person name="Feng K."/>
            <person name="Yates T.B."/>
            <person name="Jawdy S."/>
            <person name="Cereghino C."/>
            <person name="Smart L.B."/>
            <person name="Muchero W."/>
        </authorList>
    </citation>
    <scope>NUCLEOTIDE SEQUENCE</scope>
    <source>
        <tissue evidence="15">Shoot tip</tissue>
    </source>
</reference>
<keyword evidence="10 11" id="KW-0326">Glycosidase</keyword>
<keyword evidence="7 11" id="KW-0378">Hydrolase</keyword>
<evidence type="ECO:0000256" key="13">
    <source>
        <dbReference type="SAM" id="SignalP"/>
    </source>
</evidence>
<dbReference type="SUPFAM" id="SSF51126">
    <property type="entry name" value="Pectin lyase-like"/>
    <property type="match status" value="1"/>
</dbReference>
<dbReference type="Pfam" id="PF00295">
    <property type="entry name" value="Glyco_hydro_28"/>
    <property type="match status" value="1"/>
</dbReference>
<dbReference type="InterPro" id="IPR001611">
    <property type="entry name" value="Leu-rich_rpt"/>
</dbReference>
<evidence type="ECO:0000256" key="9">
    <source>
        <dbReference type="ARBA" id="ARBA00023180"/>
    </source>
</evidence>
<dbReference type="InterPro" id="IPR032675">
    <property type="entry name" value="LRR_dom_sf"/>
</dbReference>
<evidence type="ECO:0000256" key="2">
    <source>
        <dbReference type="ARBA" id="ARBA00008834"/>
    </source>
</evidence>
<dbReference type="SUPFAM" id="SSF52058">
    <property type="entry name" value="L domain-like"/>
    <property type="match status" value="1"/>
</dbReference>
<reference evidence="15" key="1">
    <citation type="submission" date="2022-10" db="EMBL/GenBank/DDBJ databases">
        <authorList>
            <person name="Hyden B.L."/>
            <person name="Feng K."/>
            <person name="Yates T."/>
            <person name="Jawdy S."/>
            <person name="Smart L.B."/>
            <person name="Muchero W."/>
        </authorList>
    </citation>
    <scope>NUCLEOTIDE SEQUENCE</scope>
    <source>
        <tissue evidence="15">Shoot tip</tissue>
    </source>
</reference>
<keyword evidence="9" id="KW-0325">Glycoprotein</keyword>
<dbReference type="Pfam" id="PF00560">
    <property type="entry name" value="LRR_1"/>
    <property type="match status" value="3"/>
</dbReference>
<evidence type="ECO:0000256" key="11">
    <source>
        <dbReference type="RuleBase" id="RU361169"/>
    </source>
</evidence>
<comment type="subcellular location">
    <subcellularLocation>
        <location evidence="1">Secreted</location>
        <location evidence="1">Cell wall</location>
    </subcellularLocation>
</comment>
<dbReference type="PANTHER" id="PTHR48056:SF81">
    <property type="entry name" value="RECEPTOR PROTEIN-TYROSINE KINASE CEPR1"/>
    <property type="match status" value="1"/>
</dbReference>
<dbReference type="InterPro" id="IPR000743">
    <property type="entry name" value="Glyco_hydro_28"/>
</dbReference>
<evidence type="ECO:0000256" key="7">
    <source>
        <dbReference type="ARBA" id="ARBA00022801"/>
    </source>
</evidence>
<comment type="caution">
    <text evidence="15">The sequence shown here is derived from an EMBL/GenBank/DDBJ whole genome shotgun (WGS) entry which is preliminary data.</text>
</comment>
<feature type="region of interest" description="Disordered" evidence="12">
    <location>
        <begin position="271"/>
        <end position="302"/>
    </location>
</feature>
<keyword evidence="3" id="KW-0964">Secreted</keyword>
<evidence type="ECO:0000256" key="1">
    <source>
        <dbReference type="ARBA" id="ARBA00004191"/>
    </source>
</evidence>
<keyword evidence="6" id="KW-0547">Nucleotide-binding</keyword>
<name>A0ABQ9B6M9_9ROSI</name>
<feature type="signal peptide" evidence="13">
    <location>
        <begin position="1"/>
        <end position="26"/>
    </location>
</feature>
<keyword evidence="3" id="KW-0134">Cell wall</keyword>
<evidence type="ECO:0000256" key="3">
    <source>
        <dbReference type="ARBA" id="ARBA00022512"/>
    </source>
</evidence>
<gene>
    <name evidence="15" type="ORF">OIU77_000207</name>
</gene>
<evidence type="ECO:0000256" key="10">
    <source>
        <dbReference type="ARBA" id="ARBA00023295"/>
    </source>
</evidence>
<evidence type="ECO:0000256" key="4">
    <source>
        <dbReference type="ARBA" id="ARBA00022614"/>
    </source>
</evidence>
<keyword evidence="8" id="KW-0067">ATP-binding</keyword>
<keyword evidence="4" id="KW-0433">Leucine-rich repeat</keyword>
<evidence type="ECO:0000256" key="8">
    <source>
        <dbReference type="ARBA" id="ARBA00022840"/>
    </source>
</evidence>
<dbReference type="Proteomes" id="UP001141253">
    <property type="component" value="Chromosome 12"/>
</dbReference>
<accession>A0ABQ9B6M9</accession>
<evidence type="ECO:0000256" key="5">
    <source>
        <dbReference type="ARBA" id="ARBA00022737"/>
    </source>
</evidence>
<proteinExistence type="inferred from homology"/>
<dbReference type="Gene3D" id="3.80.10.10">
    <property type="entry name" value="Ribonuclease Inhibitor"/>
    <property type="match status" value="1"/>
</dbReference>
<feature type="domain" description="Leucine-rich repeat-containing N-terminal plant-type" evidence="14">
    <location>
        <begin position="28"/>
        <end position="70"/>
    </location>
</feature>
<dbReference type="InterPro" id="IPR011050">
    <property type="entry name" value="Pectin_lyase_fold/virulence"/>
</dbReference>
<evidence type="ECO:0000313" key="16">
    <source>
        <dbReference type="Proteomes" id="UP001141253"/>
    </source>
</evidence>
<dbReference type="Pfam" id="PF08263">
    <property type="entry name" value="LRRNT_2"/>
    <property type="match status" value="1"/>
</dbReference>
<dbReference type="InterPro" id="IPR013210">
    <property type="entry name" value="LRR_N_plant-typ"/>
</dbReference>
<keyword evidence="13" id="KW-0732">Signal</keyword>
<sequence length="397" mass="43021">MLISRIFKVIAVSCLWLLLGCSLSYGTDTDIACLKSIKESLVDTHNYLNSWKFENVTEGSICTFLGVECWHPFENRVLNIRLADLGLKGRFPLGLANCTSITGIDLSSNELFGSIPQNISEIVVFATSLDLSSNNFSGEIPSSLANCSFLNVLKLDHNQLTGHIPGQIGFLNRLKTFSVANNRLSERIPSSFNSSIFTKESFANNPGLCGKPLSPCVCNLSKETSTGVIAGAAVGGVTIAAIVQPDFNKPGILSDSSAAWRRRETIGISLDNSSSSKSEAIPKQLPLPDLSTSSETKSDAETRSVYISRMPRHSINMIQVRRRPNKALRFTSCNGLQLSKLHLVNSQNGHTRINACDDAQVSNLQILAPDESPNTDGIDISESNHVNIKDSFIGTGD</sequence>
<evidence type="ECO:0000256" key="6">
    <source>
        <dbReference type="ARBA" id="ARBA00022741"/>
    </source>
</evidence>